<evidence type="ECO:0000256" key="14">
    <source>
        <dbReference type="ARBA" id="ARBA00023242"/>
    </source>
</evidence>
<dbReference type="GO" id="GO:0006310">
    <property type="term" value="P:DNA recombination"/>
    <property type="evidence" value="ECO:0007669"/>
    <property type="project" value="UniProtKB-KW"/>
</dbReference>
<evidence type="ECO:0000256" key="10">
    <source>
        <dbReference type="ARBA" id="ARBA00022842"/>
    </source>
</evidence>
<dbReference type="FunFam" id="3.30.210.10:FF:000004">
    <property type="entry name" value="DNA-directed DNA/RNA polymerase mu"/>
    <property type="match status" value="1"/>
</dbReference>
<dbReference type="InterPro" id="IPR027421">
    <property type="entry name" value="DNA_pol_lamdba_lyase_dom_sf"/>
</dbReference>
<comment type="caution">
    <text evidence="21">The sequence shown here is derived from an EMBL/GenBank/DDBJ whole genome shotgun (WGS) entry which is preliminary data.</text>
</comment>
<dbReference type="Pfam" id="PF14716">
    <property type="entry name" value="HHH_8"/>
    <property type="match status" value="1"/>
</dbReference>
<dbReference type="InterPro" id="IPR001357">
    <property type="entry name" value="BRCT_dom"/>
</dbReference>
<feature type="binding site" evidence="19">
    <location>
        <position position="450"/>
    </location>
    <ligand>
        <name>Mg(2+)</name>
        <dbReference type="ChEBI" id="CHEBI:18420"/>
    </ligand>
</feature>
<dbReference type="Gene3D" id="3.40.50.10190">
    <property type="entry name" value="BRCT domain"/>
    <property type="match status" value="1"/>
</dbReference>
<evidence type="ECO:0000259" key="20">
    <source>
        <dbReference type="PROSITE" id="PS50172"/>
    </source>
</evidence>
<accession>A0A212CKG6</accession>
<dbReference type="SUPFAM" id="SSF81585">
    <property type="entry name" value="PsbU/PolX domain-like"/>
    <property type="match status" value="1"/>
</dbReference>
<evidence type="ECO:0000256" key="12">
    <source>
        <dbReference type="ARBA" id="ARBA00023172"/>
    </source>
</evidence>
<feature type="binding site" evidence="19">
    <location>
        <position position="364"/>
    </location>
    <ligand>
        <name>Mg(2+)</name>
        <dbReference type="ChEBI" id="CHEBI:18420"/>
    </ligand>
</feature>
<feature type="binding site" evidence="19">
    <location>
        <position position="366"/>
    </location>
    <ligand>
        <name>Mg(2+)</name>
        <dbReference type="ChEBI" id="CHEBI:18420"/>
    </ligand>
</feature>
<dbReference type="InterPro" id="IPR029398">
    <property type="entry name" value="PolB_thumb"/>
</dbReference>
<evidence type="ECO:0000256" key="6">
    <source>
        <dbReference type="ARBA" id="ARBA00022679"/>
    </source>
</evidence>
<dbReference type="PIRSF" id="PIRSF000817">
    <property type="entry name" value="DNA_NT"/>
    <property type="match status" value="1"/>
</dbReference>
<keyword evidence="7" id="KW-0548">Nucleotidyltransferase</keyword>
<dbReference type="FunFam" id="1.10.150.110:FF:000003">
    <property type="entry name" value="DNA polymerase mu"/>
    <property type="match status" value="1"/>
</dbReference>
<dbReference type="InterPro" id="IPR027249">
    <property type="entry name" value="DNA/RNApol_mu"/>
</dbReference>
<evidence type="ECO:0000256" key="8">
    <source>
        <dbReference type="ARBA" id="ARBA00022723"/>
    </source>
</evidence>
<dbReference type="InterPro" id="IPR028207">
    <property type="entry name" value="DNA_pol_B_palm_palm"/>
</dbReference>
<dbReference type="PIRSF" id="PIRSF501176">
    <property type="entry name" value="DNApol_mu"/>
    <property type="match status" value="1"/>
</dbReference>
<feature type="domain" description="BRCT" evidence="20">
    <location>
        <begin position="56"/>
        <end position="152"/>
    </location>
</feature>
<evidence type="ECO:0000256" key="11">
    <source>
        <dbReference type="ARBA" id="ARBA00022932"/>
    </source>
</evidence>
<dbReference type="Pfam" id="PF14791">
    <property type="entry name" value="DNA_pol_B_thumb"/>
    <property type="match status" value="1"/>
</dbReference>
<dbReference type="SMART" id="SM00483">
    <property type="entry name" value="POLXc"/>
    <property type="match status" value="1"/>
</dbReference>
<dbReference type="PANTHER" id="PTHR11276:SF24">
    <property type="entry name" value="DNA-DIRECTED DNA_RNA POLYMERASE MU"/>
    <property type="match status" value="1"/>
</dbReference>
<feature type="non-terminal residue" evidence="21">
    <location>
        <position position="1"/>
    </location>
</feature>
<dbReference type="Proteomes" id="UP000242450">
    <property type="component" value="Chromosome 18"/>
</dbReference>
<dbReference type="GO" id="GO:0006303">
    <property type="term" value="P:double-strand break repair via nonhomologous end joining"/>
    <property type="evidence" value="ECO:0007669"/>
    <property type="project" value="TreeGrafter"/>
</dbReference>
<dbReference type="InterPro" id="IPR002054">
    <property type="entry name" value="DNA-dir_DNA_pol_X"/>
</dbReference>
<dbReference type="Gene3D" id="1.10.150.20">
    <property type="entry name" value="5' to 3' exonuclease, C-terminal subdomain"/>
    <property type="match status" value="1"/>
</dbReference>
<keyword evidence="22" id="KW-1185">Reference proteome</keyword>
<dbReference type="OrthoDB" id="205514at2759"/>
<dbReference type="FunFam" id="3.40.50.10190:FF:000035">
    <property type="entry name" value="DNA-directed DNA/RNA polymerase mu"/>
    <property type="match status" value="1"/>
</dbReference>
<organism evidence="21 22">
    <name type="scientific">Cervus elaphus hippelaphus</name>
    <name type="common">European red deer</name>
    <dbReference type="NCBI Taxonomy" id="46360"/>
    <lineage>
        <taxon>Eukaryota</taxon>
        <taxon>Metazoa</taxon>
        <taxon>Chordata</taxon>
        <taxon>Craniata</taxon>
        <taxon>Vertebrata</taxon>
        <taxon>Euteleostomi</taxon>
        <taxon>Mammalia</taxon>
        <taxon>Eutheria</taxon>
        <taxon>Laurasiatheria</taxon>
        <taxon>Artiodactyla</taxon>
        <taxon>Ruminantia</taxon>
        <taxon>Pecora</taxon>
        <taxon>Cervidae</taxon>
        <taxon>Cervinae</taxon>
        <taxon>Cervus</taxon>
    </lineage>
</organism>
<dbReference type="InterPro" id="IPR043519">
    <property type="entry name" value="NT_sf"/>
</dbReference>
<evidence type="ECO:0000256" key="4">
    <source>
        <dbReference type="ARBA" id="ARBA00012417"/>
    </source>
</evidence>
<evidence type="ECO:0000256" key="3">
    <source>
        <dbReference type="ARBA" id="ARBA00008323"/>
    </source>
</evidence>
<evidence type="ECO:0000256" key="9">
    <source>
        <dbReference type="ARBA" id="ARBA00022763"/>
    </source>
</evidence>
<dbReference type="AlphaFoldDB" id="A0A212CKG6"/>
<evidence type="ECO:0000256" key="19">
    <source>
        <dbReference type="PIRSR" id="PIRSR000817-1"/>
    </source>
</evidence>
<name>A0A212CKG6_CEREH</name>
<dbReference type="InterPro" id="IPR036420">
    <property type="entry name" value="BRCT_dom_sf"/>
</dbReference>
<keyword evidence="14" id="KW-0539">Nucleus</keyword>
<evidence type="ECO:0000256" key="15">
    <source>
        <dbReference type="ARBA" id="ARBA00049244"/>
    </source>
</evidence>
<proteinExistence type="inferred from homology"/>
<keyword evidence="6" id="KW-0808">Transferase</keyword>
<dbReference type="SUPFAM" id="SSF52113">
    <property type="entry name" value="BRCT domain"/>
    <property type="match status" value="1"/>
</dbReference>
<dbReference type="GO" id="GO:0003677">
    <property type="term" value="F:DNA binding"/>
    <property type="evidence" value="ECO:0007669"/>
    <property type="project" value="InterPro"/>
</dbReference>
<gene>
    <name evidence="21" type="ORF">Celaphus_00012159</name>
</gene>
<keyword evidence="5" id="KW-0597">Phosphoprotein</keyword>
<evidence type="ECO:0000256" key="7">
    <source>
        <dbReference type="ARBA" id="ARBA00022695"/>
    </source>
</evidence>
<dbReference type="GO" id="GO:0046872">
    <property type="term" value="F:metal ion binding"/>
    <property type="evidence" value="ECO:0007669"/>
    <property type="project" value="UniProtKB-KW"/>
</dbReference>
<comment type="catalytic activity">
    <reaction evidence="15">
        <text>DNA(n) + a 2'-deoxyribonucleoside 5'-triphosphate = DNA(n+1) + diphosphate</text>
        <dbReference type="Rhea" id="RHEA:22508"/>
        <dbReference type="Rhea" id="RHEA-COMP:17339"/>
        <dbReference type="Rhea" id="RHEA-COMP:17340"/>
        <dbReference type="ChEBI" id="CHEBI:33019"/>
        <dbReference type="ChEBI" id="CHEBI:61560"/>
        <dbReference type="ChEBI" id="CHEBI:173112"/>
        <dbReference type="EC" id="2.7.7.7"/>
    </reaction>
</comment>
<dbReference type="InterPro" id="IPR022312">
    <property type="entry name" value="DNA_pol_X"/>
</dbReference>
<dbReference type="FunFam" id="3.30.460.10:FF:000032">
    <property type="entry name" value="DNA-directed DNA/RNA polymerase mu"/>
    <property type="match status" value="1"/>
</dbReference>
<sequence>RLPLAIASGFCLPSPRFLSGFCPGFRCFRWALRVAGALMLPKRRRARVASPSAAPSSAARFPGVTIYLAEPHMGRSRQAFLTRLAVSKGFHVLNAYSPEVTHVVMEGTSAEEAVCWQERKTSALPPGCTRPALLDISWFTESMEAGQPVPVQCRHRLEVAVPKKEMPSPAWMLPYACQRPTPLVHHNASLSEALETLAEAAGFDGCEGRQIAFYRAASVLKALPSQVTALSQLQGLPHFGEHSCRVVQELLEHGVCEEVERVQLSERYQTMKLFTQIFGVGVRTADQWYRKGLRTLDDLREESQRLTQQQKAGLQHHQDLSAPILRSDVEALQQVVEAAVRQALPGATVTLAGGFRRGKLQGHDVDFLITHPQEGQEAGLLPRVMCYLKKQGLVLYHQHQHSHQGDLTQQSHTMDAFERSFCIFRLPQPPGAAVGGAQKPCFAWKAVRVDLVVAPVSQFPFALLGWTGSKVGSVLLGLAVGSGVGGPAETWSLFPQHFERELRRFSRKESGLCLNSHGLFDPEQKTVFHVASEEDIFRLLDLEYLPPEQRNA</sequence>
<evidence type="ECO:0000256" key="16">
    <source>
        <dbReference type="ARBA" id="ARBA00054461"/>
    </source>
</evidence>
<evidence type="ECO:0000256" key="18">
    <source>
        <dbReference type="ARBA" id="ARBA00078962"/>
    </source>
</evidence>
<keyword evidence="10 19" id="KW-0460">Magnesium</keyword>
<evidence type="ECO:0000256" key="2">
    <source>
        <dbReference type="ARBA" id="ARBA00004123"/>
    </source>
</evidence>
<comment type="similarity">
    <text evidence="3">Belongs to the DNA polymerase type-X family.</text>
</comment>
<keyword evidence="13" id="KW-0234">DNA repair</keyword>
<dbReference type="InterPro" id="IPR010996">
    <property type="entry name" value="HHH_MUS81"/>
</dbReference>
<comment type="function">
    <text evidence="16">Gap-filling polymerase involved in repair of DNA double-strand breaks by non-homologous end joining (NHEJ). Participates in immunoglobulin (Ig) light chain gene rearrangement in V(D)J recombination.</text>
</comment>
<dbReference type="GO" id="GO:0003887">
    <property type="term" value="F:DNA-directed DNA polymerase activity"/>
    <property type="evidence" value="ECO:0007669"/>
    <property type="project" value="UniProtKB-KW"/>
</dbReference>
<dbReference type="CDD" id="cd00141">
    <property type="entry name" value="NT_POLXc"/>
    <property type="match status" value="1"/>
</dbReference>
<keyword evidence="11" id="KW-0239">DNA-directed DNA polymerase</keyword>
<dbReference type="PROSITE" id="PS50172">
    <property type="entry name" value="BRCT"/>
    <property type="match status" value="1"/>
</dbReference>
<dbReference type="SUPFAM" id="SSF81301">
    <property type="entry name" value="Nucleotidyltransferase"/>
    <property type="match status" value="2"/>
</dbReference>
<evidence type="ECO:0000313" key="22">
    <source>
        <dbReference type="Proteomes" id="UP000242450"/>
    </source>
</evidence>
<dbReference type="Gene3D" id="1.10.150.110">
    <property type="entry name" value="DNA polymerase beta, N-terminal domain-like"/>
    <property type="match status" value="1"/>
</dbReference>
<keyword evidence="8 19" id="KW-0479">Metal-binding</keyword>
<evidence type="ECO:0000256" key="1">
    <source>
        <dbReference type="ARBA" id="ARBA00001946"/>
    </source>
</evidence>
<comment type="cofactor">
    <cofactor evidence="1 19">
        <name>Mg(2+)</name>
        <dbReference type="ChEBI" id="CHEBI:18420"/>
    </cofactor>
</comment>
<keyword evidence="12" id="KW-0233">DNA recombination</keyword>
<protein>
    <recommendedName>
        <fullName evidence="17">DNA-directed DNA/RNA polymerase mu</fullName>
        <ecNumber evidence="4">2.7.7.7</ecNumber>
    </recommendedName>
    <alternativeName>
        <fullName evidence="18">Terminal transferase</fullName>
    </alternativeName>
</protein>
<evidence type="ECO:0000256" key="13">
    <source>
        <dbReference type="ARBA" id="ARBA00023204"/>
    </source>
</evidence>
<evidence type="ECO:0000256" key="17">
    <source>
        <dbReference type="ARBA" id="ARBA00071509"/>
    </source>
</evidence>
<dbReference type="FunFam" id="1.10.150.20:FF:000010">
    <property type="entry name" value="DNA polymerase lambda"/>
    <property type="match status" value="1"/>
</dbReference>
<dbReference type="Gene3D" id="3.30.210.10">
    <property type="entry name" value="DNA polymerase, thumb domain"/>
    <property type="match status" value="1"/>
</dbReference>
<dbReference type="GO" id="GO:0005634">
    <property type="term" value="C:nucleus"/>
    <property type="evidence" value="ECO:0007669"/>
    <property type="project" value="UniProtKB-SubCell"/>
</dbReference>
<dbReference type="EC" id="2.7.7.7" evidence="4"/>
<evidence type="ECO:0000313" key="21">
    <source>
        <dbReference type="EMBL" id="OWK06425.1"/>
    </source>
</evidence>
<dbReference type="InterPro" id="IPR037160">
    <property type="entry name" value="DNA_Pol_thumb_sf"/>
</dbReference>
<dbReference type="InterPro" id="IPR019843">
    <property type="entry name" value="DNA_pol-X_BS"/>
</dbReference>
<dbReference type="PRINTS" id="PR00869">
    <property type="entry name" value="DNAPOLX"/>
</dbReference>
<dbReference type="PRINTS" id="PR00871">
    <property type="entry name" value="DNAPOLXTDT"/>
</dbReference>
<reference evidence="21 22" key="1">
    <citation type="journal article" date="2018" name="Mol. Genet. Genomics">
        <title>The red deer Cervus elaphus genome CerEla1.0: sequencing, annotating, genes, and chromosomes.</title>
        <authorList>
            <person name="Bana N.A."/>
            <person name="Nyiri A."/>
            <person name="Nagy J."/>
            <person name="Frank K."/>
            <person name="Nagy T."/>
            <person name="Steger V."/>
            <person name="Schiller M."/>
            <person name="Lakatos P."/>
            <person name="Sugar L."/>
            <person name="Horn P."/>
            <person name="Barta E."/>
            <person name="Orosz L."/>
        </authorList>
    </citation>
    <scope>NUCLEOTIDE SEQUENCE [LARGE SCALE GENOMIC DNA]</scope>
    <source>
        <strain evidence="21">Hungarian</strain>
    </source>
</reference>
<dbReference type="PANTHER" id="PTHR11276">
    <property type="entry name" value="DNA POLYMERASE TYPE-X FAMILY MEMBER"/>
    <property type="match status" value="1"/>
</dbReference>
<dbReference type="InterPro" id="IPR001726">
    <property type="entry name" value="TdT/Mu"/>
</dbReference>
<dbReference type="Pfam" id="PF14792">
    <property type="entry name" value="DNA_pol_B_palm"/>
    <property type="match status" value="1"/>
</dbReference>
<dbReference type="EMBL" id="MKHE01000018">
    <property type="protein sequence ID" value="OWK06425.1"/>
    <property type="molecule type" value="Genomic_DNA"/>
</dbReference>
<dbReference type="SUPFAM" id="SSF47802">
    <property type="entry name" value="DNA polymerase beta, N-terminal domain-like"/>
    <property type="match status" value="1"/>
</dbReference>
<dbReference type="Gene3D" id="3.30.460.10">
    <property type="entry name" value="Beta Polymerase, domain 2"/>
    <property type="match status" value="1"/>
</dbReference>
<dbReference type="InterPro" id="IPR018944">
    <property type="entry name" value="DNA_pol_lambd_fingers_domain"/>
</dbReference>
<evidence type="ECO:0000256" key="5">
    <source>
        <dbReference type="ARBA" id="ARBA00022553"/>
    </source>
</evidence>
<dbReference type="PROSITE" id="PS00522">
    <property type="entry name" value="DNA_POLYMERASE_X"/>
    <property type="match status" value="1"/>
</dbReference>
<dbReference type="Pfam" id="PF10391">
    <property type="entry name" value="DNA_pol_lambd_f"/>
    <property type="match status" value="1"/>
</dbReference>
<comment type="subcellular location">
    <subcellularLocation>
        <location evidence="2">Nucleus</location>
    </subcellularLocation>
</comment>
<keyword evidence="9" id="KW-0227">DNA damage</keyword>